<evidence type="ECO:0000313" key="2">
    <source>
        <dbReference type="Proteomes" id="UP000095282"/>
    </source>
</evidence>
<dbReference type="Proteomes" id="UP000095282">
    <property type="component" value="Unplaced"/>
</dbReference>
<evidence type="ECO:0000313" key="3">
    <source>
        <dbReference type="WBParaSite" id="Csp11.Scaffold629.g15766.t1"/>
    </source>
</evidence>
<evidence type="ECO:0000256" key="1">
    <source>
        <dbReference type="SAM" id="MobiDB-lite"/>
    </source>
</evidence>
<sequence length="66" mass="7859">MQCGNKMRQKLRPARHLPTRLFKNKKAHEARDGELADSDHSANLSEIEFYLKFYDYAKKTEKYIRA</sequence>
<reference evidence="3" key="1">
    <citation type="submission" date="2016-11" db="UniProtKB">
        <authorList>
            <consortium name="WormBaseParasite"/>
        </authorList>
    </citation>
    <scope>IDENTIFICATION</scope>
</reference>
<feature type="compositionally biased region" description="Basic and acidic residues" evidence="1">
    <location>
        <begin position="27"/>
        <end position="38"/>
    </location>
</feature>
<keyword evidence="2" id="KW-1185">Reference proteome</keyword>
<organism evidence="2 3">
    <name type="scientific">Caenorhabditis tropicalis</name>
    <dbReference type="NCBI Taxonomy" id="1561998"/>
    <lineage>
        <taxon>Eukaryota</taxon>
        <taxon>Metazoa</taxon>
        <taxon>Ecdysozoa</taxon>
        <taxon>Nematoda</taxon>
        <taxon>Chromadorea</taxon>
        <taxon>Rhabditida</taxon>
        <taxon>Rhabditina</taxon>
        <taxon>Rhabditomorpha</taxon>
        <taxon>Rhabditoidea</taxon>
        <taxon>Rhabditidae</taxon>
        <taxon>Peloderinae</taxon>
        <taxon>Caenorhabditis</taxon>
    </lineage>
</organism>
<protein>
    <submittedName>
        <fullName evidence="3">Arm-DNA-bind_5 domain-containing protein</fullName>
    </submittedName>
</protein>
<dbReference type="WBParaSite" id="Csp11.Scaffold629.g15766.t1">
    <property type="protein sequence ID" value="Csp11.Scaffold629.g15766.t1"/>
    <property type="gene ID" value="Csp11.Scaffold629.g15766"/>
</dbReference>
<accession>A0A1I7U7Y4</accession>
<feature type="compositionally biased region" description="Basic residues" evidence="1">
    <location>
        <begin position="7"/>
        <end position="26"/>
    </location>
</feature>
<dbReference type="AlphaFoldDB" id="A0A1I7U7Y4"/>
<proteinExistence type="predicted"/>
<feature type="region of interest" description="Disordered" evidence="1">
    <location>
        <begin position="1"/>
        <end position="38"/>
    </location>
</feature>
<name>A0A1I7U7Y4_9PELO</name>